<accession>A0ABY1KL31</accession>
<evidence type="ECO:0000313" key="2">
    <source>
        <dbReference type="EMBL" id="SIS46959.1"/>
    </source>
</evidence>
<proteinExistence type="predicted"/>
<evidence type="ECO:0000256" key="1">
    <source>
        <dbReference type="SAM" id="SignalP"/>
    </source>
</evidence>
<keyword evidence="1" id="KW-0732">Signal</keyword>
<dbReference type="Pfam" id="PF15418">
    <property type="entry name" value="DUF4625"/>
    <property type="match status" value="1"/>
</dbReference>
<name>A0ABY1KL31_9FLAO</name>
<dbReference type="PROSITE" id="PS51257">
    <property type="entry name" value="PROKAR_LIPOPROTEIN"/>
    <property type="match status" value="1"/>
</dbReference>
<protein>
    <recommendedName>
        <fullName evidence="4">DUF4625 domain-containing protein</fullName>
    </recommendedName>
</protein>
<feature type="chain" id="PRO_5047389231" description="DUF4625 domain-containing protein" evidence="1">
    <location>
        <begin position="31"/>
        <end position="318"/>
    </location>
</feature>
<dbReference type="InterPro" id="IPR027829">
    <property type="entry name" value="DUF4625"/>
</dbReference>
<organism evidence="2 3">
    <name type="scientific">Zobellia uliginosa</name>
    <dbReference type="NCBI Taxonomy" id="143224"/>
    <lineage>
        <taxon>Bacteria</taxon>
        <taxon>Pseudomonadati</taxon>
        <taxon>Bacteroidota</taxon>
        <taxon>Flavobacteriia</taxon>
        <taxon>Flavobacteriales</taxon>
        <taxon>Flavobacteriaceae</taxon>
        <taxon>Zobellia</taxon>
    </lineage>
</organism>
<dbReference type="RefSeq" id="WP_076453881.1">
    <property type="nucleotide sequence ID" value="NZ_FTOB01000002.1"/>
</dbReference>
<reference evidence="2 3" key="1">
    <citation type="submission" date="2017-01" db="EMBL/GenBank/DDBJ databases">
        <authorList>
            <person name="Varghese N."/>
            <person name="Submissions S."/>
        </authorList>
    </citation>
    <scope>NUCLEOTIDE SEQUENCE [LARGE SCALE GENOMIC DNA]</scope>
    <source>
        <strain evidence="2 3">DSM 2061</strain>
    </source>
</reference>
<dbReference type="Proteomes" id="UP000185728">
    <property type="component" value="Unassembled WGS sequence"/>
</dbReference>
<feature type="signal peptide" evidence="1">
    <location>
        <begin position="1"/>
        <end position="30"/>
    </location>
</feature>
<sequence length="318" mass="36009">MKINKSYTNILRTTLAIVFSGILLTSCSHDDEDNLSQLPTPTISEVEIGASNQGVIGRDFHFNAEVVAGSTIEMVKINIKPIENEMYTHDWSFEIFWDKFKGLKNSTVHEHFDIPEDAPEGKFELAITVTDENGTSLVEVYDVSLIDPANLPVDPYIYLWDFYTNGGASYMSINETLENPEGVAYSSGDVFQSSATIKDVKGDGKMYLIFIKKSANHLPKIVDDIDFSKVIVYDVFEHKNWEDVGSFSNRIFAWEAEEERVSPELTIGASVDNNKPGPNPINEEKSWQTTEYYFGVVYTNTTYDISVYHYFELDISME</sequence>
<evidence type="ECO:0000313" key="3">
    <source>
        <dbReference type="Proteomes" id="UP000185728"/>
    </source>
</evidence>
<comment type="caution">
    <text evidence="2">The sequence shown here is derived from an EMBL/GenBank/DDBJ whole genome shotgun (WGS) entry which is preliminary data.</text>
</comment>
<evidence type="ECO:0008006" key="4">
    <source>
        <dbReference type="Google" id="ProtNLM"/>
    </source>
</evidence>
<dbReference type="EMBL" id="FTOB01000002">
    <property type="protein sequence ID" value="SIS46959.1"/>
    <property type="molecule type" value="Genomic_DNA"/>
</dbReference>
<keyword evidence="3" id="KW-1185">Reference proteome</keyword>
<gene>
    <name evidence="2" type="ORF">SAMN05421766_10275</name>
</gene>